<dbReference type="EMBL" id="VSRR010077416">
    <property type="protein sequence ID" value="MPC88311.1"/>
    <property type="molecule type" value="Genomic_DNA"/>
</dbReference>
<comment type="caution">
    <text evidence="2">The sequence shown here is derived from an EMBL/GenBank/DDBJ whole genome shotgun (WGS) entry which is preliminary data.</text>
</comment>
<name>A0A5B7IRV6_PORTR</name>
<reference evidence="2 3" key="1">
    <citation type="submission" date="2019-05" db="EMBL/GenBank/DDBJ databases">
        <title>Another draft genome of Portunus trituberculatus and its Hox gene families provides insights of decapod evolution.</title>
        <authorList>
            <person name="Jeong J.-H."/>
            <person name="Song I."/>
            <person name="Kim S."/>
            <person name="Choi T."/>
            <person name="Kim D."/>
            <person name="Ryu S."/>
            <person name="Kim W."/>
        </authorList>
    </citation>
    <scope>NUCLEOTIDE SEQUENCE [LARGE SCALE GENOMIC DNA]</scope>
    <source>
        <tissue evidence="2">Muscle</tissue>
    </source>
</reference>
<dbReference type="AlphaFoldDB" id="A0A5B7IRV6"/>
<evidence type="ECO:0000256" key="1">
    <source>
        <dbReference type="SAM" id="MobiDB-lite"/>
    </source>
</evidence>
<keyword evidence="3" id="KW-1185">Reference proteome</keyword>
<evidence type="ECO:0000313" key="3">
    <source>
        <dbReference type="Proteomes" id="UP000324222"/>
    </source>
</evidence>
<evidence type="ECO:0000313" key="2">
    <source>
        <dbReference type="EMBL" id="MPC88311.1"/>
    </source>
</evidence>
<sequence length="86" mass="10055">MYVKRSESVKAKEELLPEIKSFPRRKRSGLTFRPKLKRPDWLAVIHFKYPTLTSTPLPPTSQTPKLASLSPPTFPRTEARFSDRWE</sequence>
<feature type="compositionally biased region" description="Basic and acidic residues" evidence="1">
    <location>
        <begin position="77"/>
        <end position="86"/>
    </location>
</feature>
<feature type="region of interest" description="Disordered" evidence="1">
    <location>
        <begin position="53"/>
        <end position="86"/>
    </location>
</feature>
<dbReference type="Proteomes" id="UP000324222">
    <property type="component" value="Unassembled WGS sequence"/>
</dbReference>
<organism evidence="2 3">
    <name type="scientific">Portunus trituberculatus</name>
    <name type="common">Swimming crab</name>
    <name type="synonym">Neptunus trituberculatus</name>
    <dbReference type="NCBI Taxonomy" id="210409"/>
    <lineage>
        <taxon>Eukaryota</taxon>
        <taxon>Metazoa</taxon>
        <taxon>Ecdysozoa</taxon>
        <taxon>Arthropoda</taxon>
        <taxon>Crustacea</taxon>
        <taxon>Multicrustacea</taxon>
        <taxon>Malacostraca</taxon>
        <taxon>Eumalacostraca</taxon>
        <taxon>Eucarida</taxon>
        <taxon>Decapoda</taxon>
        <taxon>Pleocyemata</taxon>
        <taxon>Brachyura</taxon>
        <taxon>Eubrachyura</taxon>
        <taxon>Portunoidea</taxon>
        <taxon>Portunidae</taxon>
        <taxon>Portuninae</taxon>
        <taxon>Portunus</taxon>
    </lineage>
</organism>
<accession>A0A5B7IRV6</accession>
<proteinExistence type="predicted"/>
<gene>
    <name evidence="2" type="ORF">E2C01_083212</name>
</gene>
<protein>
    <submittedName>
        <fullName evidence="2">Uncharacterized protein</fullName>
    </submittedName>
</protein>